<dbReference type="Pfam" id="PF03466">
    <property type="entry name" value="LysR_substrate"/>
    <property type="match status" value="1"/>
</dbReference>
<dbReference type="CDD" id="cd05466">
    <property type="entry name" value="PBP2_LTTR_substrate"/>
    <property type="match status" value="1"/>
</dbReference>
<gene>
    <name evidence="6" type="ORF">GGR38_004553</name>
</gene>
<name>A0A7W6G846_9SPHN</name>
<evidence type="ECO:0000259" key="5">
    <source>
        <dbReference type="PROSITE" id="PS50931"/>
    </source>
</evidence>
<dbReference type="SUPFAM" id="SSF46785">
    <property type="entry name" value="Winged helix' DNA-binding domain"/>
    <property type="match status" value="1"/>
</dbReference>
<dbReference type="Gene3D" id="3.40.190.290">
    <property type="match status" value="1"/>
</dbReference>
<sequence>MIDPRALRTFHEVCRAGSITGAARALNISQPSVSSAIALLEARLGAVLFERTRAGIVLTPAGHALQARAQMLEHLLRDAQAEVTAAAEGLSGPLRIGGTPGALVSLLPLAMARFEDSLSQITLSVLERADRELTAMLREGDIELAFVTTAMEEPDEDIAERTLARDPFALIVGPDGGDWPSPFSLKQADRLRWVLPEAQGAFRRQVDALFAAAGVPVPRDAIRCDSLLTTKALVRDCRRVTILPMRVAASELSMGVLRALPIAEAAFERSVGVRWLKQRGMSPLAGALIRQLEGETIV</sequence>
<evidence type="ECO:0000313" key="7">
    <source>
        <dbReference type="Proteomes" id="UP000548867"/>
    </source>
</evidence>
<dbReference type="Proteomes" id="UP000548867">
    <property type="component" value="Unassembled WGS sequence"/>
</dbReference>
<evidence type="ECO:0000256" key="4">
    <source>
        <dbReference type="ARBA" id="ARBA00023163"/>
    </source>
</evidence>
<comment type="caution">
    <text evidence="6">The sequence shown here is derived from an EMBL/GenBank/DDBJ whole genome shotgun (WGS) entry which is preliminary data.</text>
</comment>
<keyword evidence="7" id="KW-1185">Reference proteome</keyword>
<keyword evidence="2" id="KW-0805">Transcription regulation</keyword>
<keyword evidence="4" id="KW-0804">Transcription</keyword>
<dbReference type="Pfam" id="PF00126">
    <property type="entry name" value="HTH_1"/>
    <property type="match status" value="1"/>
</dbReference>
<dbReference type="InterPro" id="IPR036390">
    <property type="entry name" value="WH_DNA-bd_sf"/>
</dbReference>
<dbReference type="InterPro" id="IPR005119">
    <property type="entry name" value="LysR_subst-bd"/>
</dbReference>
<dbReference type="PANTHER" id="PTHR30126:SF40">
    <property type="entry name" value="HTH-TYPE TRANSCRIPTIONAL REGULATOR GLTR"/>
    <property type="match status" value="1"/>
</dbReference>
<dbReference type="AlphaFoldDB" id="A0A7W6G846"/>
<protein>
    <submittedName>
        <fullName evidence="6">DNA-binding transcriptional LysR family regulator</fullName>
    </submittedName>
</protein>
<comment type="similarity">
    <text evidence="1">Belongs to the LysR transcriptional regulatory family.</text>
</comment>
<proteinExistence type="inferred from homology"/>
<dbReference type="GO" id="GO:0000976">
    <property type="term" value="F:transcription cis-regulatory region binding"/>
    <property type="evidence" value="ECO:0007669"/>
    <property type="project" value="TreeGrafter"/>
</dbReference>
<evidence type="ECO:0000256" key="1">
    <source>
        <dbReference type="ARBA" id="ARBA00009437"/>
    </source>
</evidence>
<dbReference type="SUPFAM" id="SSF53850">
    <property type="entry name" value="Periplasmic binding protein-like II"/>
    <property type="match status" value="1"/>
</dbReference>
<dbReference type="InterPro" id="IPR036388">
    <property type="entry name" value="WH-like_DNA-bd_sf"/>
</dbReference>
<dbReference type="InterPro" id="IPR000847">
    <property type="entry name" value="LysR_HTH_N"/>
</dbReference>
<dbReference type="Gene3D" id="1.10.10.10">
    <property type="entry name" value="Winged helix-like DNA-binding domain superfamily/Winged helix DNA-binding domain"/>
    <property type="match status" value="1"/>
</dbReference>
<keyword evidence="3 6" id="KW-0238">DNA-binding</keyword>
<dbReference type="PRINTS" id="PR00039">
    <property type="entry name" value="HTHLYSR"/>
</dbReference>
<evidence type="ECO:0000256" key="3">
    <source>
        <dbReference type="ARBA" id="ARBA00023125"/>
    </source>
</evidence>
<evidence type="ECO:0000256" key="2">
    <source>
        <dbReference type="ARBA" id="ARBA00023015"/>
    </source>
</evidence>
<dbReference type="PANTHER" id="PTHR30126">
    <property type="entry name" value="HTH-TYPE TRANSCRIPTIONAL REGULATOR"/>
    <property type="match status" value="1"/>
</dbReference>
<dbReference type="EMBL" id="JACIDX010000027">
    <property type="protein sequence ID" value="MBB3957579.1"/>
    <property type="molecule type" value="Genomic_DNA"/>
</dbReference>
<feature type="domain" description="HTH lysR-type" evidence="5">
    <location>
        <begin position="2"/>
        <end position="59"/>
    </location>
</feature>
<reference evidence="6 7" key="1">
    <citation type="submission" date="2020-08" db="EMBL/GenBank/DDBJ databases">
        <title>Genomic Encyclopedia of Type Strains, Phase IV (KMG-IV): sequencing the most valuable type-strain genomes for metagenomic binning, comparative biology and taxonomic classification.</title>
        <authorList>
            <person name="Goeker M."/>
        </authorList>
    </citation>
    <scope>NUCLEOTIDE SEQUENCE [LARGE SCALE GENOMIC DNA]</scope>
    <source>
        <strain evidence="6 7">DSM 27057</strain>
    </source>
</reference>
<dbReference type="RefSeq" id="WP_183629002.1">
    <property type="nucleotide sequence ID" value="NZ_JACIDX010000027.1"/>
</dbReference>
<accession>A0A7W6G846</accession>
<dbReference type="FunFam" id="1.10.10.10:FF:000001">
    <property type="entry name" value="LysR family transcriptional regulator"/>
    <property type="match status" value="1"/>
</dbReference>
<organism evidence="6 7">
    <name type="scientific">Novosphingobium sediminicola</name>
    <dbReference type="NCBI Taxonomy" id="563162"/>
    <lineage>
        <taxon>Bacteria</taxon>
        <taxon>Pseudomonadati</taxon>
        <taxon>Pseudomonadota</taxon>
        <taxon>Alphaproteobacteria</taxon>
        <taxon>Sphingomonadales</taxon>
        <taxon>Sphingomonadaceae</taxon>
        <taxon>Novosphingobium</taxon>
    </lineage>
</organism>
<dbReference type="PROSITE" id="PS50931">
    <property type="entry name" value="HTH_LYSR"/>
    <property type="match status" value="1"/>
</dbReference>
<dbReference type="GO" id="GO:0003700">
    <property type="term" value="F:DNA-binding transcription factor activity"/>
    <property type="evidence" value="ECO:0007669"/>
    <property type="project" value="InterPro"/>
</dbReference>
<evidence type="ECO:0000313" key="6">
    <source>
        <dbReference type="EMBL" id="MBB3957579.1"/>
    </source>
</evidence>